<proteinExistence type="inferred from homology"/>
<dbReference type="CDD" id="cd12152">
    <property type="entry name" value="F1-ATPase_delta"/>
    <property type="match status" value="1"/>
</dbReference>
<evidence type="ECO:0000313" key="9">
    <source>
        <dbReference type="EMBL" id="TCD54089.1"/>
    </source>
</evidence>
<dbReference type="Pfam" id="PF02823">
    <property type="entry name" value="ATP-synt_DE_N"/>
    <property type="match status" value="1"/>
</dbReference>
<dbReference type="InterPro" id="IPR001469">
    <property type="entry name" value="ATP_synth_F1_dsu/esu"/>
</dbReference>
<keyword evidence="3" id="KW-0813">Transport</keyword>
<dbReference type="PANTHER" id="PTHR13822">
    <property type="entry name" value="ATP SYNTHASE DELTA/EPSILON CHAIN"/>
    <property type="match status" value="1"/>
</dbReference>
<comment type="subcellular location">
    <subcellularLocation>
        <location evidence="1">Cell membrane</location>
        <topology evidence="1">Peripheral membrane protein</topology>
    </subcellularLocation>
</comment>
<dbReference type="GO" id="GO:0045259">
    <property type="term" value="C:proton-transporting ATP synthase complex"/>
    <property type="evidence" value="ECO:0007669"/>
    <property type="project" value="UniProtKB-KW"/>
</dbReference>
<evidence type="ECO:0000256" key="2">
    <source>
        <dbReference type="ARBA" id="ARBA00005712"/>
    </source>
</evidence>
<dbReference type="SUPFAM" id="SSF51344">
    <property type="entry name" value="Epsilon subunit of F1F0-ATP synthase N-terminal domain"/>
    <property type="match status" value="1"/>
</dbReference>
<evidence type="ECO:0000256" key="1">
    <source>
        <dbReference type="ARBA" id="ARBA00004202"/>
    </source>
</evidence>
<evidence type="ECO:0000256" key="3">
    <source>
        <dbReference type="ARBA" id="ARBA00022448"/>
    </source>
</evidence>
<dbReference type="GO" id="GO:0005886">
    <property type="term" value="C:plasma membrane"/>
    <property type="evidence" value="ECO:0007669"/>
    <property type="project" value="UniProtKB-SubCell"/>
</dbReference>
<evidence type="ECO:0000259" key="8">
    <source>
        <dbReference type="Pfam" id="PF02823"/>
    </source>
</evidence>
<keyword evidence="7" id="KW-0066">ATP synthesis</keyword>
<evidence type="ECO:0000256" key="5">
    <source>
        <dbReference type="ARBA" id="ARBA00023136"/>
    </source>
</evidence>
<keyword evidence="5" id="KW-0472">Membrane</keyword>
<dbReference type="PANTHER" id="PTHR13822:SF10">
    <property type="entry name" value="ATP SYNTHASE EPSILON CHAIN, CHLOROPLASTIC"/>
    <property type="match status" value="1"/>
</dbReference>
<organism evidence="9 10">
    <name type="scientific">Alloscardovia theropitheci</name>
    <dbReference type="NCBI Taxonomy" id="2496842"/>
    <lineage>
        <taxon>Bacteria</taxon>
        <taxon>Bacillati</taxon>
        <taxon>Actinomycetota</taxon>
        <taxon>Actinomycetes</taxon>
        <taxon>Bifidobacteriales</taxon>
        <taxon>Bifidobacteriaceae</taxon>
        <taxon>Alloscardovia</taxon>
    </lineage>
</organism>
<dbReference type="EMBL" id="RXLP01000021">
    <property type="protein sequence ID" value="TCD54089.1"/>
    <property type="molecule type" value="Genomic_DNA"/>
</dbReference>
<dbReference type="Proteomes" id="UP000291289">
    <property type="component" value="Unassembled WGS sequence"/>
</dbReference>
<comment type="caution">
    <text evidence="9">The sequence shown here is derived from an EMBL/GenBank/DDBJ whole genome shotgun (WGS) entry which is preliminary data.</text>
</comment>
<dbReference type="GO" id="GO:0046933">
    <property type="term" value="F:proton-transporting ATP synthase activity, rotational mechanism"/>
    <property type="evidence" value="ECO:0007669"/>
    <property type="project" value="InterPro"/>
</dbReference>
<dbReference type="AlphaFoldDB" id="A0A4V2MTW6"/>
<dbReference type="RefSeq" id="WP_131284393.1">
    <property type="nucleotide sequence ID" value="NZ_RXLP01000021.1"/>
</dbReference>
<reference evidence="9 10" key="1">
    <citation type="submission" date="2018-12" db="EMBL/GenBank/DDBJ databases">
        <title>Alloscrdovia theropitheci sp. nov: a novel taxon from the feces of the bleeding-herat monkey (Theropithecus geleda).</title>
        <authorList>
            <person name="Modesto M."/>
        </authorList>
    </citation>
    <scope>NUCLEOTIDE SEQUENCE [LARGE SCALE GENOMIC DNA]</scope>
    <source>
        <strain evidence="9 10">GLDI4/2</strain>
    </source>
</reference>
<sequence length="96" mass="10363">MAGEKRIIDVNVVAEDRPLWSGRASSVVVPTLEGYMGILADHEPILALVGEGNVQITTEDESRKAFKVVGGFVSFENNSLTIGVDKCLGNDDENEQ</sequence>
<dbReference type="InterPro" id="IPR020546">
    <property type="entry name" value="ATP_synth_F1_dsu/esu_N"/>
</dbReference>
<name>A0A4V2MTW6_9BIFI</name>
<keyword evidence="10" id="KW-1185">Reference proteome</keyword>
<dbReference type="InterPro" id="IPR036771">
    <property type="entry name" value="ATPsynth_dsu/esu_N"/>
</dbReference>
<dbReference type="Gene3D" id="2.60.15.10">
    <property type="entry name" value="F0F1 ATP synthase delta/epsilon subunit, N-terminal"/>
    <property type="match status" value="1"/>
</dbReference>
<evidence type="ECO:0000256" key="6">
    <source>
        <dbReference type="ARBA" id="ARBA00023196"/>
    </source>
</evidence>
<keyword evidence="6" id="KW-0139">CF(1)</keyword>
<evidence type="ECO:0000256" key="4">
    <source>
        <dbReference type="ARBA" id="ARBA00023065"/>
    </source>
</evidence>
<comment type="similarity">
    <text evidence="2">Belongs to the ATPase epsilon chain family.</text>
</comment>
<keyword evidence="4" id="KW-0406">Ion transport</keyword>
<dbReference type="OrthoDB" id="9791445at2"/>
<protein>
    <submittedName>
        <fullName evidence="9">F0F1 ATP synthase subunit epsilon</fullName>
    </submittedName>
</protein>
<feature type="domain" description="ATP synthase F1 complex delta/epsilon subunit N-terminal" evidence="8">
    <location>
        <begin position="9"/>
        <end position="86"/>
    </location>
</feature>
<dbReference type="NCBIfam" id="NF009977">
    <property type="entry name" value="PRK13442.1"/>
    <property type="match status" value="1"/>
</dbReference>
<accession>A0A4V2MTW6</accession>
<gene>
    <name evidence="9" type="ORF">EJ419_05380</name>
</gene>
<evidence type="ECO:0000256" key="7">
    <source>
        <dbReference type="ARBA" id="ARBA00023310"/>
    </source>
</evidence>
<evidence type="ECO:0000313" key="10">
    <source>
        <dbReference type="Proteomes" id="UP000291289"/>
    </source>
</evidence>